<feature type="domain" description="CRAL-TRIO" evidence="2">
    <location>
        <begin position="146"/>
        <end position="307"/>
    </location>
</feature>
<feature type="region of interest" description="Disordered" evidence="1">
    <location>
        <begin position="332"/>
        <end position="356"/>
    </location>
</feature>
<dbReference type="AlphaFoldDB" id="A0A1B0CL60"/>
<dbReference type="EMBL" id="GITU01006658">
    <property type="protein sequence ID" value="MBC1175361.1"/>
    <property type="molecule type" value="Transcribed_RNA"/>
</dbReference>
<dbReference type="InterPro" id="IPR001251">
    <property type="entry name" value="CRAL-TRIO_dom"/>
</dbReference>
<dbReference type="GO" id="GO:0016020">
    <property type="term" value="C:membrane"/>
    <property type="evidence" value="ECO:0007669"/>
    <property type="project" value="TreeGrafter"/>
</dbReference>
<dbReference type="EMBL" id="AJWK01016945">
    <property type="status" value="NOT_ANNOTATED_CDS"/>
    <property type="molecule type" value="Genomic_DNA"/>
</dbReference>
<dbReference type="VEuPathDB" id="VectorBase:LLONM1_005483"/>
<dbReference type="SUPFAM" id="SSF52087">
    <property type="entry name" value="CRAL/TRIO domain"/>
    <property type="match status" value="1"/>
</dbReference>
<dbReference type="Gene3D" id="1.20.5.1200">
    <property type="entry name" value="Alpha-tocopherol transfer"/>
    <property type="match status" value="1"/>
</dbReference>
<sequence>MTQMNHPFKDRSLLDKVPKDKVKDVDELYEWMKQQPRFPAYTKDHSYLFLHACLWVMDDAKRALQKYCQIRASSVDIFENRDMQDKAIQSVFDITHQPRFPAYTKDHSYLFLHACLWVMDDAKRALQKYCQIRASSVDIFENRDMQDKAIQSVFDITHMASMPIKTREGYKVIYYRLADTDPAKVHFGNAVKAFCMFNDVQISEDGIVEGYVVVFDMKGLKLGHLTKIQLGPLRTFMQYIQEAHPVRLKKIYVIHTASFINQIMALVRPLIKSELLNLLHFTPKGPVDVLPLSLLPEDYGGPLNTLEKYHKDQRRHIETEYRDWLLDTSHLKEKPKEKKSTSTSDNNNKVNNVRQPPVKAFRALEID</sequence>
<dbReference type="Proteomes" id="UP000092461">
    <property type="component" value="Unassembled WGS sequence"/>
</dbReference>
<name>A0A1B0CL60_LUTLO</name>
<dbReference type="Gene3D" id="3.40.525.10">
    <property type="entry name" value="CRAL-TRIO lipid binding domain"/>
    <property type="match status" value="1"/>
</dbReference>
<dbReference type="VEuPathDB" id="VectorBase:LLONM1_001560"/>
<proteinExistence type="predicted"/>
<reference evidence="4" key="3">
    <citation type="submission" date="2020-05" db="UniProtKB">
        <authorList>
            <consortium name="EnsemblMetazoa"/>
        </authorList>
    </citation>
    <scope>IDENTIFICATION</scope>
    <source>
        <strain evidence="4">Jacobina</strain>
    </source>
</reference>
<keyword evidence="5" id="KW-1185">Reference proteome</keyword>
<dbReference type="EMBL" id="AJWK01016947">
    <property type="status" value="NOT_ANNOTATED_CDS"/>
    <property type="molecule type" value="Genomic_DNA"/>
</dbReference>
<organism evidence="4 5">
    <name type="scientific">Lutzomyia longipalpis</name>
    <name type="common">Sand fly</name>
    <dbReference type="NCBI Taxonomy" id="7200"/>
    <lineage>
        <taxon>Eukaryota</taxon>
        <taxon>Metazoa</taxon>
        <taxon>Ecdysozoa</taxon>
        <taxon>Arthropoda</taxon>
        <taxon>Hexapoda</taxon>
        <taxon>Insecta</taxon>
        <taxon>Pterygota</taxon>
        <taxon>Neoptera</taxon>
        <taxon>Endopterygota</taxon>
        <taxon>Diptera</taxon>
        <taxon>Nematocera</taxon>
        <taxon>Psychodoidea</taxon>
        <taxon>Psychodidae</taxon>
        <taxon>Lutzomyia</taxon>
        <taxon>Lutzomyia</taxon>
    </lineage>
</organism>
<dbReference type="EMBL" id="AJWK01016946">
    <property type="status" value="NOT_ANNOTATED_CDS"/>
    <property type="molecule type" value="Genomic_DNA"/>
</dbReference>
<evidence type="ECO:0000259" key="2">
    <source>
        <dbReference type="PROSITE" id="PS50191"/>
    </source>
</evidence>
<dbReference type="EMBL" id="AJWK01016949">
    <property type="status" value="NOT_ANNOTATED_CDS"/>
    <property type="molecule type" value="Genomic_DNA"/>
</dbReference>
<dbReference type="EMBL" id="AJWK01016944">
    <property type="status" value="NOT_ANNOTATED_CDS"/>
    <property type="molecule type" value="Genomic_DNA"/>
</dbReference>
<dbReference type="PANTHER" id="PTHR10174">
    <property type="entry name" value="ALPHA-TOCOPHEROL TRANSFER PROTEIN-RELATED"/>
    <property type="match status" value="1"/>
</dbReference>
<evidence type="ECO:0000313" key="5">
    <source>
        <dbReference type="Proteomes" id="UP000092461"/>
    </source>
</evidence>
<evidence type="ECO:0000313" key="3">
    <source>
        <dbReference type="EMBL" id="MBC1175361.1"/>
    </source>
</evidence>
<dbReference type="Pfam" id="PF00650">
    <property type="entry name" value="CRAL_TRIO"/>
    <property type="match status" value="1"/>
</dbReference>
<accession>A0A1B0CL60</accession>
<feature type="compositionally biased region" description="Polar residues" evidence="1">
    <location>
        <begin position="345"/>
        <end position="354"/>
    </location>
</feature>
<reference evidence="5" key="1">
    <citation type="submission" date="2012-05" db="EMBL/GenBank/DDBJ databases">
        <title>Whole Genome Assembly of Lutzomyia longipalpis.</title>
        <authorList>
            <person name="Richards S."/>
            <person name="Qu C."/>
            <person name="Dillon R."/>
            <person name="Worley K."/>
            <person name="Scherer S."/>
            <person name="Batterton M."/>
            <person name="Taylor A."/>
            <person name="Hawes A."/>
            <person name="Hernandez B."/>
            <person name="Kovar C."/>
            <person name="Mandapat C."/>
            <person name="Pham C."/>
            <person name="Qu C."/>
            <person name="Jing C."/>
            <person name="Bess C."/>
            <person name="Bandaranaike D."/>
            <person name="Ngo D."/>
            <person name="Ongeri F."/>
            <person name="Arias F."/>
            <person name="Lara F."/>
            <person name="Weissenberger G."/>
            <person name="Kamau G."/>
            <person name="Han H."/>
            <person name="Shen H."/>
            <person name="Dinh H."/>
            <person name="Khalil I."/>
            <person name="Jones J."/>
            <person name="Shafer J."/>
            <person name="Jayaseelan J."/>
            <person name="Quiroz J."/>
            <person name="Blankenburg K."/>
            <person name="Nguyen L."/>
            <person name="Jackson L."/>
            <person name="Francisco L."/>
            <person name="Tang L.-Y."/>
            <person name="Pu L.-L."/>
            <person name="Perales L."/>
            <person name="Lorensuhewa L."/>
            <person name="Munidasa M."/>
            <person name="Coyle M."/>
            <person name="Taylor M."/>
            <person name="Puazo M."/>
            <person name="Firestine M."/>
            <person name="Scheel M."/>
            <person name="Javaid M."/>
            <person name="Wang M."/>
            <person name="Li M."/>
            <person name="Tabassum N."/>
            <person name="Saada N."/>
            <person name="Osuji N."/>
            <person name="Aqrawi P."/>
            <person name="Fu Q."/>
            <person name="Thornton R."/>
            <person name="Raj R."/>
            <person name="Goodspeed R."/>
            <person name="Mata R."/>
            <person name="Najjar R."/>
            <person name="Gubbala S."/>
            <person name="Lee S."/>
            <person name="Denson S."/>
            <person name="Patil S."/>
            <person name="Macmil S."/>
            <person name="Qi S."/>
            <person name="Matskevitch T."/>
            <person name="Palculict T."/>
            <person name="Mathew T."/>
            <person name="Vee V."/>
            <person name="Velamala V."/>
            <person name="Korchina V."/>
            <person name="Cai W."/>
            <person name="Liu W."/>
            <person name="Dai W."/>
            <person name="Zou X."/>
            <person name="Zhu Y."/>
            <person name="Zhang Y."/>
            <person name="Wu Y.-Q."/>
            <person name="Xin Y."/>
            <person name="Nazarath L."/>
            <person name="Kovar C."/>
            <person name="Han Y."/>
            <person name="Muzny D."/>
            <person name="Gibbs R."/>
        </authorList>
    </citation>
    <scope>NUCLEOTIDE SEQUENCE [LARGE SCALE GENOMIC DNA]</scope>
    <source>
        <strain evidence="5">Jacobina</strain>
    </source>
</reference>
<dbReference type="GO" id="GO:1902936">
    <property type="term" value="F:phosphatidylinositol bisphosphate binding"/>
    <property type="evidence" value="ECO:0007669"/>
    <property type="project" value="TreeGrafter"/>
</dbReference>
<dbReference type="SUPFAM" id="SSF46938">
    <property type="entry name" value="CRAL/TRIO N-terminal domain"/>
    <property type="match status" value="1"/>
</dbReference>
<reference evidence="3" key="2">
    <citation type="journal article" date="2020" name="BMC">
        <title>Leishmania infection induces a limited differential gene expression in the sand fly midgut.</title>
        <authorList>
            <person name="Coutinho-Abreu I.V."/>
            <person name="Serafim T.D."/>
            <person name="Meneses C."/>
            <person name="Kamhawi S."/>
            <person name="Oliveira F."/>
            <person name="Valenzuela J.G."/>
        </authorList>
    </citation>
    <scope>NUCLEOTIDE SEQUENCE</scope>
    <source>
        <strain evidence="3">Jacobina</strain>
        <tissue evidence="3">Midgut</tissue>
    </source>
</reference>
<evidence type="ECO:0000313" key="4">
    <source>
        <dbReference type="EnsemblMetazoa" id="LLOJ005347-PA"/>
    </source>
</evidence>
<dbReference type="EMBL" id="AJWK01016948">
    <property type="status" value="NOT_ANNOTATED_CDS"/>
    <property type="molecule type" value="Genomic_DNA"/>
</dbReference>
<dbReference type="VEuPathDB" id="VectorBase:LLOJ005347"/>
<dbReference type="InterPro" id="IPR036273">
    <property type="entry name" value="CRAL/TRIO_N_dom_sf"/>
</dbReference>
<dbReference type="SMART" id="SM00516">
    <property type="entry name" value="SEC14"/>
    <property type="match status" value="1"/>
</dbReference>
<dbReference type="PROSITE" id="PS50191">
    <property type="entry name" value="CRAL_TRIO"/>
    <property type="match status" value="1"/>
</dbReference>
<dbReference type="InterPro" id="IPR036865">
    <property type="entry name" value="CRAL-TRIO_dom_sf"/>
</dbReference>
<dbReference type="EnsemblMetazoa" id="LLOJ005347-RA">
    <property type="protein sequence ID" value="LLOJ005347-PA"/>
    <property type="gene ID" value="LLOJ005347"/>
</dbReference>
<evidence type="ECO:0000256" key="1">
    <source>
        <dbReference type="SAM" id="MobiDB-lite"/>
    </source>
</evidence>
<dbReference type="PANTHER" id="PTHR10174:SF222">
    <property type="entry name" value="GH10083P-RELATED"/>
    <property type="match status" value="1"/>
</dbReference>
<protein>
    <submittedName>
        <fullName evidence="3">Putative phosphatidylinositol transfer protein sec14</fullName>
    </submittedName>
</protein>
<dbReference type="CDD" id="cd00170">
    <property type="entry name" value="SEC14"/>
    <property type="match status" value="1"/>
</dbReference>